<dbReference type="GO" id="GO:0034650">
    <property type="term" value="P:cortisol metabolic process"/>
    <property type="evidence" value="ECO:0000318"/>
    <property type="project" value="GO_Central"/>
</dbReference>
<keyword evidence="11" id="KW-0496">Mitochondrion</keyword>
<accession>F6S1F1</accession>
<comment type="catalytic activity">
    <reaction evidence="15">
        <text>a steroid + 2 reduced [adrenodoxin] + O2 + 2 H(+) = an 11beta-hydroxysteroid + 2 oxidized [adrenodoxin] + H2O</text>
        <dbReference type="Rhea" id="RHEA:15629"/>
        <dbReference type="Rhea" id="RHEA-COMP:9998"/>
        <dbReference type="Rhea" id="RHEA-COMP:9999"/>
        <dbReference type="ChEBI" id="CHEBI:15377"/>
        <dbReference type="ChEBI" id="CHEBI:15378"/>
        <dbReference type="ChEBI" id="CHEBI:15379"/>
        <dbReference type="ChEBI" id="CHEBI:33737"/>
        <dbReference type="ChEBI" id="CHEBI:33738"/>
        <dbReference type="ChEBI" id="CHEBI:35341"/>
        <dbReference type="ChEBI" id="CHEBI:35346"/>
        <dbReference type="EC" id="1.14.15.4"/>
    </reaction>
    <physiologicalReaction direction="left-to-right" evidence="15">
        <dbReference type="Rhea" id="RHEA:15630"/>
    </physiologicalReaction>
</comment>
<evidence type="ECO:0000256" key="3">
    <source>
        <dbReference type="ARBA" id="ARBA00010617"/>
    </source>
</evidence>
<evidence type="ECO:0000256" key="13">
    <source>
        <dbReference type="ARBA" id="ARBA00023250"/>
    </source>
</evidence>
<dbReference type="GO" id="GO:0071375">
    <property type="term" value="P:cellular response to peptide hormone stimulus"/>
    <property type="evidence" value="ECO:0000318"/>
    <property type="project" value="GO_Central"/>
</dbReference>
<dbReference type="SUPFAM" id="SSF48264">
    <property type="entry name" value="Cytochrome P450"/>
    <property type="match status" value="1"/>
</dbReference>
<evidence type="ECO:0000256" key="6">
    <source>
        <dbReference type="ARBA" id="ARBA00022723"/>
    </source>
</evidence>
<dbReference type="Pfam" id="PF00067">
    <property type="entry name" value="p450"/>
    <property type="match status" value="1"/>
</dbReference>
<dbReference type="AlphaFoldDB" id="F6S1F1"/>
<dbReference type="GO" id="GO:0005506">
    <property type="term" value="F:iron ion binding"/>
    <property type="evidence" value="ECO:0007669"/>
    <property type="project" value="InterPro"/>
</dbReference>
<evidence type="ECO:0000256" key="12">
    <source>
        <dbReference type="ARBA" id="ARBA00023136"/>
    </source>
</evidence>
<evidence type="ECO:0000256" key="18">
    <source>
        <dbReference type="RuleBase" id="RU000461"/>
    </source>
</evidence>
<dbReference type="InterPro" id="IPR001128">
    <property type="entry name" value="Cyt_P450"/>
</dbReference>
<dbReference type="GO" id="GO:0020037">
    <property type="term" value="F:heme binding"/>
    <property type="evidence" value="ECO:0007669"/>
    <property type="project" value="InterPro"/>
</dbReference>
<dbReference type="Ensembl" id="ENSMODT00000000025.1">
    <property type="protein sequence ID" value="ENSMODP00000000024.1"/>
    <property type="gene ID" value="ENSMODG00000000019.1"/>
</dbReference>
<evidence type="ECO:0000313" key="20">
    <source>
        <dbReference type="Proteomes" id="UP000002280"/>
    </source>
</evidence>
<protein>
    <recommendedName>
        <fullName evidence="4">steroid 11beta-monooxygenase</fullName>
        <ecNumber evidence="4">1.14.15.4</ecNumber>
    </recommendedName>
    <alternativeName>
        <fullName evidence="14">Cytochrome P450C11</fullName>
    </alternativeName>
</protein>
<sequence length="429" mass="49748">REKVGTLSTVNVHLPQDAEKVLRAEGPLPQRMATMPWIVHRRTRNHKCGIFLLNGKEWLNDRIKMNQDVLSPSGADHFIPLLNTICQDFVQYLDVRIRRNVRQSFTFNLRPYVYRFTLEASVYALYGERLGLLKSSPNPDGLRFIQAINSMISSTSLLLYTPVNLSRLMYSKMWEKHFEAWDYIFQFADKCIQKIYQEMCLNGSPQYSGIMAQLMAKAELSLESIKANMLELTAGSVDTTSFPMMTTLFELARNQDLQNALRKESLEVEAHLEENPAKLIKELPLLRAAIKETLRLYPVGLILHRYLDRDTILQNYRVPAGTLVQIFLYSMGRSPEVFPQPECYDPSRWLISNTDQENNQISNFRYLVFGFGIRQCIGRRLAEAEMILFLHHVLKNFQVETLCKDDLNLSFHFVLQPKSYPLFTFSVLN</sequence>
<dbReference type="EC" id="1.14.15.4" evidence="4"/>
<dbReference type="InterPro" id="IPR002401">
    <property type="entry name" value="Cyt_P450_E_grp-I"/>
</dbReference>
<dbReference type="PROSITE" id="PS00086">
    <property type="entry name" value="CYTOCHROME_P450"/>
    <property type="match status" value="1"/>
</dbReference>
<keyword evidence="8 18" id="KW-0560">Oxidoreductase</keyword>
<comment type="catalytic activity">
    <reaction evidence="16">
        <text>21-hydroxyprogesterone + 2 reduced [adrenodoxin] + O2 + 2 H(+) = corticosterone + 2 oxidized [adrenodoxin] + H2O</text>
        <dbReference type="Rhea" id="RHEA:46104"/>
        <dbReference type="Rhea" id="RHEA-COMP:9998"/>
        <dbReference type="Rhea" id="RHEA-COMP:9999"/>
        <dbReference type="ChEBI" id="CHEBI:15377"/>
        <dbReference type="ChEBI" id="CHEBI:15378"/>
        <dbReference type="ChEBI" id="CHEBI:15379"/>
        <dbReference type="ChEBI" id="CHEBI:16827"/>
        <dbReference type="ChEBI" id="CHEBI:16973"/>
        <dbReference type="ChEBI" id="CHEBI:33737"/>
        <dbReference type="ChEBI" id="CHEBI:33738"/>
    </reaction>
    <physiologicalReaction direction="left-to-right" evidence="16">
        <dbReference type="Rhea" id="RHEA:46105"/>
    </physiologicalReaction>
</comment>
<dbReference type="GO" id="GO:0006704">
    <property type="term" value="P:glucocorticoid biosynthetic process"/>
    <property type="evidence" value="ECO:0000318"/>
    <property type="project" value="GO_Central"/>
</dbReference>
<dbReference type="PRINTS" id="PR00463">
    <property type="entry name" value="EP450I"/>
</dbReference>
<dbReference type="InterPro" id="IPR050479">
    <property type="entry name" value="CYP11_CYP27_families"/>
</dbReference>
<dbReference type="GO" id="GO:0005743">
    <property type="term" value="C:mitochondrial inner membrane"/>
    <property type="evidence" value="ECO:0000318"/>
    <property type="project" value="GO_Central"/>
</dbReference>
<organism evidence="19 20">
    <name type="scientific">Monodelphis domestica</name>
    <name type="common">Gray short-tailed opossum</name>
    <dbReference type="NCBI Taxonomy" id="13616"/>
    <lineage>
        <taxon>Eukaryota</taxon>
        <taxon>Metazoa</taxon>
        <taxon>Chordata</taxon>
        <taxon>Craniata</taxon>
        <taxon>Vertebrata</taxon>
        <taxon>Euteleostomi</taxon>
        <taxon>Mammalia</taxon>
        <taxon>Metatheria</taxon>
        <taxon>Didelphimorphia</taxon>
        <taxon>Didelphidae</taxon>
        <taxon>Monodelphis</taxon>
    </lineage>
</organism>
<keyword evidence="7" id="KW-0809">Transit peptide</keyword>
<evidence type="ECO:0000313" key="19">
    <source>
        <dbReference type="Ensembl" id="ENSMODP00000000024.1"/>
    </source>
</evidence>
<dbReference type="PRINTS" id="PR00385">
    <property type="entry name" value="P450"/>
</dbReference>
<dbReference type="Proteomes" id="UP000002280">
    <property type="component" value="Chromosome 3"/>
</dbReference>
<name>F6S1F1_MONDO</name>
<evidence type="ECO:0000256" key="15">
    <source>
        <dbReference type="ARBA" id="ARBA00047946"/>
    </source>
</evidence>
<dbReference type="GO" id="GO:0008203">
    <property type="term" value="P:cholesterol metabolic process"/>
    <property type="evidence" value="ECO:0000318"/>
    <property type="project" value="GO_Central"/>
</dbReference>
<dbReference type="GO" id="GO:0032342">
    <property type="term" value="P:aldosterone biosynthetic process"/>
    <property type="evidence" value="ECO:0000318"/>
    <property type="project" value="GO_Central"/>
</dbReference>
<comment type="cofactor">
    <cofactor evidence="1 17">
        <name>heme</name>
        <dbReference type="ChEBI" id="CHEBI:30413"/>
    </cofactor>
</comment>
<comment type="similarity">
    <text evidence="3 18">Belongs to the cytochrome P450 family.</text>
</comment>
<reference evidence="19" key="2">
    <citation type="submission" date="2025-08" db="UniProtKB">
        <authorList>
            <consortium name="Ensembl"/>
        </authorList>
    </citation>
    <scope>IDENTIFICATION</scope>
</reference>
<keyword evidence="20" id="KW-1185">Reference proteome</keyword>
<dbReference type="PANTHER" id="PTHR24279">
    <property type="entry name" value="CYTOCHROME P450"/>
    <property type="match status" value="1"/>
</dbReference>
<evidence type="ECO:0000256" key="17">
    <source>
        <dbReference type="PIRSR" id="PIRSR602401-1"/>
    </source>
</evidence>
<proteinExistence type="inferred from homology"/>
<keyword evidence="6 17" id="KW-0479">Metal-binding</keyword>
<evidence type="ECO:0000256" key="11">
    <source>
        <dbReference type="ARBA" id="ARBA00023128"/>
    </source>
</evidence>
<dbReference type="HOGENOM" id="CLU_001570_28_4_1"/>
<keyword evidence="5 17" id="KW-0349">Heme</keyword>
<dbReference type="GO" id="GO:0004507">
    <property type="term" value="F:steroid 11-beta-monooxygenase activity"/>
    <property type="evidence" value="ECO:0000318"/>
    <property type="project" value="GO_Central"/>
</dbReference>
<dbReference type="Bgee" id="ENSMODG00000000019">
    <property type="expression patterns" value="Expressed in digestive system and 1 other cell type or tissue"/>
</dbReference>
<evidence type="ECO:0000256" key="8">
    <source>
        <dbReference type="ARBA" id="ARBA00023002"/>
    </source>
</evidence>
<reference evidence="19" key="3">
    <citation type="submission" date="2025-09" db="UniProtKB">
        <authorList>
            <consortium name="Ensembl"/>
        </authorList>
    </citation>
    <scope>IDENTIFICATION</scope>
</reference>
<comment type="subcellular location">
    <subcellularLocation>
        <location evidence="2">Mitochondrion membrane</location>
    </subcellularLocation>
</comment>
<feature type="binding site" description="axial binding residue" evidence="17">
    <location>
        <position position="376"/>
    </location>
    <ligand>
        <name>heme</name>
        <dbReference type="ChEBI" id="CHEBI:30413"/>
    </ligand>
    <ligandPart>
        <name>Fe</name>
        <dbReference type="ChEBI" id="CHEBI:18248"/>
    </ligandPart>
</feature>
<evidence type="ECO:0000256" key="14">
    <source>
        <dbReference type="ARBA" id="ARBA00042800"/>
    </source>
</evidence>
<dbReference type="GeneTree" id="ENSGT00940000161506"/>
<dbReference type="STRING" id="13616.ENSMODP00000000024"/>
<evidence type="ECO:0000256" key="7">
    <source>
        <dbReference type="ARBA" id="ARBA00022946"/>
    </source>
</evidence>
<evidence type="ECO:0000256" key="2">
    <source>
        <dbReference type="ARBA" id="ARBA00004325"/>
    </source>
</evidence>
<reference evidence="19 20" key="1">
    <citation type="journal article" date="2007" name="Nature">
        <title>Genome of the marsupial Monodelphis domestica reveals innovation in non-coding sequences.</title>
        <authorList>
            <person name="Mikkelsen T.S."/>
            <person name="Wakefield M.J."/>
            <person name="Aken B."/>
            <person name="Amemiya C.T."/>
            <person name="Chang J.L."/>
            <person name="Duke S."/>
            <person name="Garber M."/>
            <person name="Gentles A.J."/>
            <person name="Goodstadt L."/>
            <person name="Heger A."/>
            <person name="Jurka J."/>
            <person name="Kamal M."/>
            <person name="Mauceli E."/>
            <person name="Searle S.M."/>
            <person name="Sharpe T."/>
            <person name="Baker M.L."/>
            <person name="Batzer M.A."/>
            <person name="Benos P.V."/>
            <person name="Belov K."/>
            <person name="Clamp M."/>
            <person name="Cook A."/>
            <person name="Cuff J."/>
            <person name="Das R."/>
            <person name="Davidow L."/>
            <person name="Deakin J.E."/>
            <person name="Fazzari M.J."/>
            <person name="Glass J.L."/>
            <person name="Grabherr M."/>
            <person name="Greally J.M."/>
            <person name="Gu W."/>
            <person name="Hore T.A."/>
            <person name="Huttley G.A."/>
            <person name="Kleber M."/>
            <person name="Jirtle R.L."/>
            <person name="Koina E."/>
            <person name="Lee J.T."/>
            <person name="Mahony S."/>
            <person name="Marra M.A."/>
            <person name="Miller R.D."/>
            <person name="Nicholls R.D."/>
            <person name="Oda M."/>
            <person name="Papenfuss A.T."/>
            <person name="Parra Z.E."/>
            <person name="Pollock D.D."/>
            <person name="Ray D.A."/>
            <person name="Schein J.E."/>
            <person name="Speed T.P."/>
            <person name="Thompson K."/>
            <person name="VandeBerg J.L."/>
            <person name="Wade C.M."/>
            <person name="Walker J.A."/>
            <person name="Waters P.D."/>
            <person name="Webber C."/>
            <person name="Weidman J.R."/>
            <person name="Xie X."/>
            <person name="Zody M.C."/>
            <person name="Baldwin J."/>
            <person name="Abdouelleil A."/>
            <person name="Abdulkadir J."/>
            <person name="Abebe A."/>
            <person name="Abera B."/>
            <person name="Abreu J."/>
            <person name="Acer S.C."/>
            <person name="Aftuck L."/>
            <person name="Alexander A."/>
            <person name="An P."/>
            <person name="Anderson E."/>
            <person name="Anderson S."/>
            <person name="Arachi H."/>
            <person name="Azer M."/>
            <person name="Bachantsang P."/>
            <person name="Barry A."/>
            <person name="Bayul T."/>
            <person name="Berlin A."/>
            <person name="Bessette D."/>
            <person name="Bloom T."/>
            <person name="Bloom T."/>
            <person name="Boguslavskiy L."/>
            <person name="Bonnet C."/>
            <person name="Boukhgalter B."/>
            <person name="Bourzgui I."/>
            <person name="Brown A."/>
            <person name="Cahill P."/>
            <person name="Channer S."/>
            <person name="Cheshatsang Y."/>
            <person name="Chuda L."/>
            <person name="Citroen M."/>
            <person name="Collymore A."/>
            <person name="Cooke P."/>
            <person name="Costello M."/>
            <person name="D'Aco K."/>
            <person name="Daza R."/>
            <person name="De Haan G."/>
            <person name="DeGray S."/>
            <person name="DeMaso C."/>
            <person name="Dhargay N."/>
            <person name="Dooley K."/>
            <person name="Dooley E."/>
            <person name="Doricent M."/>
            <person name="Dorje P."/>
            <person name="Dorjee K."/>
            <person name="Dupes A."/>
            <person name="Elong R."/>
            <person name="Falk J."/>
            <person name="Farina A."/>
            <person name="Faro S."/>
            <person name="Ferguson D."/>
            <person name="Fisher S."/>
            <person name="Foley C.D."/>
            <person name="Franke A."/>
            <person name="Friedrich D."/>
            <person name="Gadbois L."/>
            <person name="Gearin G."/>
            <person name="Gearin C.R."/>
            <person name="Giannoukos G."/>
            <person name="Goode T."/>
            <person name="Graham J."/>
            <person name="Grandbois E."/>
            <person name="Grewal S."/>
            <person name="Gyaltsen K."/>
            <person name="Hafez N."/>
            <person name="Hagos B."/>
            <person name="Hall J."/>
            <person name="Henson C."/>
            <person name="Hollinger A."/>
            <person name="Honan T."/>
            <person name="Huard M.D."/>
            <person name="Hughes L."/>
            <person name="Hurhula B."/>
            <person name="Husby M.E."/>
            <person name="Kamat A."/>
            <person name="Kanga B."/>
            <person name="Kashin S."/>
            <person name="Khazanovich D."/>
            <person name="Kisner P."/>
            <person name="Lance K."/>
            <person name="Lara M."/>
            <person name="Lee W."/>
            <person name="Lennon N."/>
            <person name="Letendre F."/>
            <person name="LeVine R."/>
            <person name="Lipovsky A."/>
            <person name="Liu X."/>
            <person name="Liu J."/>
            <person name="Liu S."/>
            <person name="Lokyitsang T."/>
            <person name="Lokyitsang Y."/>
            <person name="Lubonja R."/>
            <person name="Lui A."/>
            <person name="MacDonald P."/>
            <person name="Magnisalis V."/>
            <person name="Maru K."/>
            <person name="Matthews C."/>
            <person name="McCusker W."/>
            <person name="McDonough S."/>
            <person name="Mehta T."/>
            <person name="Meldrim J."/>
            <person name="Meneus L."/>
            <person name="Mihai O."/>
            <person name="Mihalev A."/>
            <person name="Mihova T."/>
            <person name="Mittelman R."/>
            <person name="Mlenga V."/>
            <person name="Montmayeur A."/>
            <person name="Mulrain L."/>
            <person name="Navidi A."/>
            <person name="Naylor J."/>
            <person name="Negash T."/>
            <person name="Nguyen T."/>
            <person name="Nguyen N."/>
            <person name="Nicol R."/>
            <person name="Norbu C."/>
            <person name="Norbu N."/>
            <person name="Novod N."/>
            <person name="O'Neill B."/>
            <person name="Osman S."/>
            <person name="Markiewicz E."/>
            <person name="Oyono O.L."/>
            <person name="Patti C."/>
            <person name="Phunkhang P."/>
            <person name="Pierre F."/>
            <person name="Priest M."/>
            <person name="Raghuraman S."/>
            <person name="Rege F."/>
            <person name="Reyes R."/>
            <person name="Rise C."/>
            <person name="Rogov P."/>
            <person name="Ross K."/>
            <person name="Ryan E."/>
            <person name="Settipalli S."/>
            <person name="Shea T."/>
            <person name="Sherpa N."/>
            <person name="Shi L."/>
            <person name="Shih D."/>
            <person name="Sparrow T."/>
            <person name="Spaulding J."/>
            <person name="Stalker J."/>
            <person name="Stange-Thomann N."/>
            <person name="Stavropoulos S."/>
            <person name="Stone C."/>
            <person name="Strader C."/>
            <person name="Tesfaye S."/>
            <person name="Thomson T."/>
            <person name="Thoulutsang Y."/>
            <person name="Thoulutsang D."/>
            <person name="Topham K."/>
            <person name="Topping I."/>
            <person name="Tsamla T."/>
            <person name="Vassiliev H."/>
            <person name="Vo A."/>
            <person name="Wangchuk T."/>
            <person name="Wangdi T."/>
            <person name="Weiand M."/>
            <person name="Wilkinson J."/>
            <person name="Wilson A."/>
            <person name="Yadav S."/>
            <person name="Young G."/>
            <person name="Yu Q."/>
            <person name="Zembek L."/>
            <person name="Zhong D."/>
            <person name="Zimmer A."/>
            <person name="Zwirko Z."/>
            <person name="Jaffe D.B."/>
            <person name="Alvarez P."/>
            <person name="Brockman W."/>
            <person name="Butler J."/>
            <person name="Chin C."/>
            <person name="Gnerre S."/>
            <person name="MacCallum I."/>
            <person name="Graves J.A."/>
            <person name="Ponting C.P."/>
            <person name="Breen M."/>
            <person name="Samollow P.B."/>
            <person name="Lander E.S."/>
            <person name="Lindblad-Toh K."/>
        </authorList>
    </citation>
    <scope>NUCLEOTIDE SEQUENCE [LARGE SCALE GENOMIC DNA]</scope>
</reference>
<evidence type="ECO:0000256" key="9">
    <source>
        <dbReference type="ARBA" id="ARBA00023004"/>
    </source>
</evidence>
<keyword evidence="13" id="KW-0755">Steroidogenesis</keyword>
<dbReference type="FunCoup" id="F6S1F1">
    <property type="interactions" value="56"/>
</dbReference>
<dbReference type="eggNOG" id="KOG0159">
    <property type="taxonomic scope" value="Eukaryota"/>
</dbReference>
<dbReference type="OMA" id="RMGINSW"/>
<evidence type="ECO:0000256" key="1">
    <source>
        <dbReference type="ARBA" id="ARBA00001971"/>
    </source>
</evidence>
<evidence type="ECO:0000256" key="16">
    <source>
        <dbReference type="ARBA" id="ARBA00047970"/>
    </source>
</evidence>
<dbReference type="InterPro" id="IPR036396">
    <property type="entry name" value="Cyt_P450_sf"/>
</dbReference>
<dbReference type="PANTHER" id="PTHR24279:SF1">
    <property type="entry name" value="CYTOCHROME P450 11B2, MITOCHONDRIAL"/>
    <property type="match status" value="1"/>
</dbReference>
<dbReference type="InterPro" id="IPR017972">
    <property type="entry name" value="Cyt_P450_CS"/>
</dbReference>
<evidence type="ECO:0000256" key="5">
    <source>
        <dbReference type="ARBA" id="ARBA00022617"/>
    </source>
</evidence>
<dbReference type="GO" id="GO:0047783">
    <property type="term" value="F:corticosterone 18-monooxygenase activity"/>
    <property type="evidence" value="ECO:0000318"/>
    <property type="project" value="GO_Central"/>
</dbReference>
<evidence type="ECO:0000256" key="4">
    <source>
        <dbReference type="ARBA" id="ARBA00012767"/>
    </source>
</evidence>
<evidence type="ECO:0000256" key="10">
    <source>
        <dbReference type="ARBA" id="ARBA00023033"/>
    </source>
</evidence>
<keyword evidence="12" id="KW-0472">Membrane</keyword>
<dbReference type="Gene3D" id="1.10.630.10">
    <property type="entry name" value="Cytochrome P450"/>
    <property type="match status" value="1"/>
</dbReference>
<keyword evidence="10 18" id="KW-0503">Monooxygenase</keyword>
<dbReference type="InParanoid" id="F6S1F1"/>
<keyword evidence="9 17" id="KW-0408">Iron</keyword>